<feature type="coiled-coil region" evidence="1">
    <location>
        <begin position="513"/>
        <end position="540"/>
    </location>
</feature>
<evidence type="ECO:0000313" key="3">
    <source>
        <dbReference type="EMBL" id="CAC5379456.1"/>
    </source>
</evidence>
<accession>A0A6J8B7F7</accession>
<reference evidence="3 4" key="1">
    <citation type="submission" date="2020-06" db="EMBL/GenBank/DDBJ databases">
        <authorList>
            <person name="Li R."/>
            <person name="Bekaert M."/>
        </authorList>
    </citation>
    <scope>NUCLEOTIDE SEQUENCE [LARGE SCALE GENOMIC DNA]</scope>
    <source>
        <strain evidence="4">wild</strain>
    </source>
</reference>
<evidence type="ECO:0000259" key="2">
    <source>
        <dbReference type="Pfam" id="PF18139"/>
    </source>
</evidence>
<dbReference type="Proteomes" id="UP000507470">
    <property type="component" value="Unassembled WGS sequence"/>
</dbReference>
<name>A0A6J8B7F7_MYTCO</name>
<feature type="domain" description="TRPM SLOG" evidence="2">
    <location>
        <begin position="45"/>
        <end position="270"/>
    </location>
</feature>
<dbReference type="GO" id="GO:0047631">
    <property type="term" value="F:ADP-ribose diphosphatase activity"/>
    <property type="evidence" value="ECO:0007669"/>
    <property type="project" value="UniProtKB-EC"/>
</dbReference>
<dbReference type="GO" id="GO:0099604">
    <property type="term" value="F:ligand-gated calcium channel activity"/>
    <property type="evidence" value="ECO:0007669"/>
    <property type="project" value="TreeGrafter"/>
</dbReference>
<dbReference type="Pfam" id="PF18139">
    <property type="entry name" value="LSDAT_euk"/>
    <property type="match status" value="1"/>
</dbReference>
<keyword evidence="1" id="KW-0175">Coiled coil</keyword>
<dbReference type="EC" id="3.6.1.13" evidence="3"/>
<dbReference type="GO" id="GO:0005886">
    <property type="term" value="C:plasma membrane"/>
    <property type="evidence" value="ECO:0007669"/>
    <property type="project" value="TreeGrafter"/>
</dbReference>
<sequence length="611" mass="70924">MDNGRKNRKTKKEINYRSTEIPDSSFLLKRKSKFREVFFAQIPENPDLLRSELSERWKINPPEAIISITGVHHQFNIKDKLKLKRNLINAVTKTGSWIITCGIESGVVQFIEDAVDEYITLEDLHVPIVGLLSQRVLHEMSVSKEQKKLKRKDCRTRMEERSGSWLEIPVLSTKETLDSNHTQFVFIDDSQEGQARTDAASEYPKIQTGDILPVVLVLIEGGRQELETAVSMLKDDNQVVVIDGSGGAANFLAALYREESDESLEQLKEECFEAYPSSLIRYTMDTIVHIVKKKKKEKIDVYSLNNKTTSVDQVIQNALFKIYTDDFEKKRKKSDDHLKIGYIKKQCKLVRKWNRCDLAEKHIFVARNRTELSTLQTGDEQTRTKFLKRMQKILAKIPIERHFKNSKLKDSDREESSYKYFKGRISKLDNEKDGYFTTFIESLDGLEKRLNREFDHVDEKLKKITGDEYTMTTCHKKMQNILGLIPEESSYKYLKRRISKLNDVKAGYFAYLNESLEGLKKRLERDLDHVDESLETLLRKTEEKIATKIEAICKYRKDLWAVDVFAKLENAYDLPTADAADAIYHQKCSVNLRIGKHIPFGTPDQKRKKAR</sequence>
<evidence type="ECO:0000313" key="4">
    <source>
        <dbReference type="Proteomes" id="UP000507470"/>
    </source>
</evidence>
<organism evidence="3 4">
    <name type="scientific">Mytilus coruscus</name>
    <name type="common">Sea mussel</name>
    <dbReference type="NCBI Taxonomy" id="42192"/>
    <lineage>
        <taxon>Eukaryota</taxon>
        <taxon>Metazoa</taxon>
        <taxon>Spiralia</taxon>
        <taxon>Lophotrochozoa</taxon>
        <taxon>Mollusca</taxon>
        <taxon>Bivalvia</taxon>
        <taxon>Autobranchia</taxon>
        <taxon>Pteriomorphia</taxon>
        <taxon>Mytilida</taxon>
        <taxon>Mytiloidea</taxon>
        <taxon>Mytilidae</taxon>
        <taxon>Mytilinae</taxon>
        <taxon>Mytilus</taxon>
    </lineage>
</organism>
<dbReference type="PANTHER" id="PTHR13800:SF12">
    <property type="entry name" value="TRANSIENT RECEPTOR POTENTIAL CATION CHANNEL SUBFAMILY M MEMBER-LIKE 2"/>
    <property type="match status" value="1"/>
</dbReference>
<dbReference type="InterPro" id="IPR041491">
    <property type="entry name" value="TRPM_SLOG"/>
</dbReference>
<dbReference type="AlphaFoldDB" id="A0A6J8B7F7"/>
<keyword evidence="4" id="KW-1185">Reference proteome</keyword>
<gene>
    <name evidence="3" type="ORF">MCOR_15524</name>
</gene>
<proteinExistence type="predicted"/>
<dbReference type="EMBL" id="CACVKT020002720">
    <property type="protein sequence ID" value="CAC5379456.1"/>
    <property type="molecule type" value="Genomic_DNA"/>
</dbReference>
<dbReference type="InterPro" id="IPR050927">
    <property type="entry name" value="TRPM"/>
</dbReference>
<protein>
    <submittedName>
        <fullName evidence="3">TRPM2</fullName>
        <ecNumber evidence="3">3.6.1.13</ecNumber>
    </submittedName>
</protein>
<keyword evidence="3" id="KW-0378">Hydrolase</keyword>
<dbReference type="PANTHER" id="PTHR13800">
    <property type="entry name" value="TRANSIENT RECEPTOR POTENTIAL CATION CHANNEL, SUBFAMILY M, MEMBER 6"/>
    <property type="match status" value="1"/>
</dbReference>
<evidence type="ECO:0000256" key="1">
    <source>
        <dbReference type="SAM" id="Coils"/>
    </source>
</evidence>
<dbReference type="OrthoDB" id="6753017at2759"/>